<dbReference type="InterPro" id="IPR023346">
    <property type="entry name" value="Lysozyme-like_dom_sf"/>
</dbReference>
<keyword evidence="7" id="KW-0328">Glycosyltransferase</keyword>
<keyword evidence="10" id="KW-0735">Signal-anchor</keyword>
<feature type="region of interest" description="Disordered" evidence="16">
    <location>
        <begin position="1"/>
        <end position="28"/>
    </location>
</feature>
<feature type="compositionally biased region" description="Low complexity" evidence="16">
    <location>
        <begin position="846"/>
        <end position="859"/>
    </location>
</feature>
<keyword evidence="17" id="KW-0812">Transmembrane</keyword>
<comment type="caution">
    <text evidence="20">The sequence shown here is derived from an EMBL/GenBank/DDBJ whole genome shotgun (WGS) entry which is preliminary data.</text>
</comment>
<evidence type="ECO:0000313" key="20">
    <source>
        <dbReference type="EMBL" id="MEN1762086.1"/>
    </source>
</evidence>
<feature type="compositionally biased region" description="Low complexity" evidence="16">
    <location>
        <begin position="9"/>
        <end position="25"/>
    </location>
</feature>
<dbReference type="InterPro" id="IPR012338">
    <property type="entry name" value="Beta-lactam/transpept-like"/>
</dbReference>
<dbReference type="PANTHER" id="PTHR32282">
    <property type="entry name" value="BINDING PROTEIN TRANSPEPTIDASE, PUTATIVE-RELATED"/>
    <property type="match status" value="1"/>
</dbReference>
<keyword evidence="11" id="KW-0046">Antibiotic resistance</keyword>
<evidence type="ECO:0000259" key="19">
    <source>
        <dbReference type="Pfam" id="PF00912"/>
    </source>
</evidence>
<dbReference type="EMBL" id="JBCITM010000027">
    <property type="protein sequence ID" value="MEN1762086.1"/>
    <property type="molecule type" value="Genomic_DNA"/>
</dbReference>
<comment type="catalytic activity">
    <reaction evidence="13">
        <text>Preferential cleavage: (Ac)2-L-Lys-D-Ala-|-D-Ala. Also transpeptidation of peptidyl-alanyl moieties that are N-acyl substituents of D-alanine.</text>
        <dbReference type="EC" id="3.4.16.4"/>
    </reaction>
</comment>
<evidence type="ECO:0000256" key="3">
    <source>
        <dbReference type="ARBA" id="ARBA00012448"/>
    </source>
</evidence>
<proteinExistence type="predicted"/>
<comment type="catalytic activity">
    <reaction evidence="15">
        <text>[GlcNAc-(1-&gt;4)-Mur2Ac(oyl-L-Ala-gamma-D-Glu-L-Lys-D-Ala-D-Ala)](n)-di-trans,octa-cis-undecaprenyl diphosphate + beta-D-GlcNAc-(1-&gt;4)-Mur2Ac(oyl-L-Ala-gamma-D-Glu-L-Lys-D-Ala-D-Ala)-di-trans,octa-cis-undecaprenyl diphosphate = [GlcNAc-(1-&gt;4)-Mur2Ac(oyl-L-Ala-gamma-D-Glu-L-Lys-D-Ala-D-Ala)](n+1)-di-trans,octa-cis-undecaprenyl diphosphate + di-trans,octa-cis-undecaprenyl diphosphate + H(+)</text>
        <dbReference type="Rhea" id="RHEA:23708"/>
        <dbReference type="Rhea" id="RHEA-COMP:9602"/>
        <dbReference type="Rhea" id="RHEA-COMP:9603"/>
        <dbReference type="ChEBI" id="CHEBI:15378"/>
        <dbReference type="ChEBI" id="CHEBI:58405"/>
        <dbReference type="ChEBI" id="CHEBI:60033"/>
        <dbReference type="ChEBI" id="CHEBI:78435"/>
        <dbReference type="EC" id="2.4.99.28"/>
    </reaction>
</comment>
<evidence type="ECO:0000259" key="18">
    <source>
        <dbReference type="Pfam" id="PF00905"/>
    </source>
</evidence>
<keyword evidence="6" id="KW-0645">Protease</keyword>
<accession>A0ABU9W0E0</accession>
<dbReference type="InterPro" id="IPR050396">
    <property type="entry name" value="Glycosyltr_51/Transpeptidase"/>
</dbReference>
<feature type="transmembrane region" description="Helical" evidence="17">
    <location>
        <begin position="38"/>
        <end position="66"/>
    </location>
</feature>
<dbReference type="SUPFAM" id="SSF56601">
    <property type="entry name" value="beta-lactamase/transpeptidase-like"/>
    <property type="match status" value="1"/>
</dbReference>
<evidence type="ECO:0000256" key="14">
    <source>
        <dbReference type="ARBA" id="ARBA00044770"/>
    </source>
</evidence>
<keyword evidence="17" id="KW-1133">Transmembrane helix</keyword>
<feature type="compositionally biased region" description="Polar residues" evidence="16">
    <location>
        <begin position="653"/>
        <end position="667"/>
    </location>
</feature>
<keyword evidence="5" id="KW-0121">Carboxypeptidase</keyword>
<dbReference type="InterPro" id="IPR001264">
    <property type="entry name" value="Glyco_trans_51"/>
</dbReference>
<reference evidence="20 21" key="1">
    <citation type="submission" date="2024-04" db="EMBL/GenBank/DDBJ databases">
        <title>Genome sequencing and metabolic network reconstruction of aminoacids and betaine degradation by Anoxynatronum sibiricum.</title>
        <authorList>
            <person name="Detkova E.N."/>
            <person name="Boltjanskaja Y.V."/>
            <person name="Mardanov A.V."/>
            <person name="Kevbrin V."/>
        </authorList>
    </citation>
    <scope>NUCLEOTIDE SEQUENCE [LARGE SCALE GENOMIC DNA]</scope>
    <source>
        <strain evidence="20 21">Z-7981</strain>
    </source>
</reference>
<dbReference type="EC" id="3.4.16.4" evidence="3"/>
<evidence type="ECO:0000256" key="15">
    <source>
        <dbReference type="ARBA" id="ARBA00049902"/>
    </source>
</evidence>
<dbReference type="Pfam" id="PF00905">
    <property type="entry name" value="Transpeptidase"/>
    <property type="match status" value="1"/>
</dbReference>
<evidence type="ECO:0000256" key="13">
    <source>
        <dbReference type="ARBA" id="ARBA00034000"/>
    </source>
</evidence>
<dbReference type="EC" id="2.4.99.28" evidence="14"/>
<evidence type="ECO:0000256" key="6">
    <source>
        <dbReference type="ARBA" id="ARBA00022670"/>
    </source>
</evidence>
<evidence type="ECO:0000256" key="2">
    <source>
        <dbReference type="ARBA" id="ARBA00004401"/>
    </source>
</evidence>
<protein>
    <recommendedName>
        <fullName evidence="4">Penicillin-binding protein 1A</fullName>
        <ecNumber evidence="14">2.4.99.28</ecNumber>
        <ecNumber evidence="3">3.4.16.4</ecNumber>
    </recommendedName>
</protein>
<evidence type="ECO:0000256" key="16">
    <source>
        <dbReference type="SAM" id="MobiDB-lite"/>
    </source>
</evidence>
<feature type="domain" description="Glycosyl transferase family 51" evidence="19">
    <location>
        <begin position="92"/>
        <end position="271"/>
    </location>
</feature>
<keyword evidence="12" id="KW-0511">Multifunctional enzyme</keyword>
<evidence type="ECO:0000256" key="8">
    <source>
        <dbReference type="ARBA" id="ARBA00022679"/>
    </source>
</evidence>
<dbReference type="Gene3D" id="3.40.710.10">
    <property type="entry name" value="DD-peptidase/beta-lactamase superfamily"/>
    <property type="match status" value="1"/>
</dbReference>
<name>A0ABU9W0E0_9CLOT</name>
<evidence type="ECO:0000256" key="9">
    <source>
        <dbReference type="ARBA" id="ARBA00022801"/>
    </source>
</evidence>
<dbReference type="Pfam" id="PF00912">
    <property type="entry name" value="Transgly"/>
    <property type="match status" value="1"/>
</dbReference>
<evidence type="ECO:0000313" key="21">
    <source>
        <dbReference type="Proteomes" id="UP001407405"/>
    </source>
</evidence>
<evidence type="ECO:0000256" key="7">
    <source>
        <dbReference type="ARBA" id="ARBA00022676"/>
    </source>
</evidence>
<sequence>MNRQSYTTSNRSRASQSTGSSAASSVRRRKKKSSAGKVIFWTLLISIVLVLFLAAGTVLGVVAGIVKEIEPIDASNIYSFLDESSFILDEDGNVLEKVQTEGYRSLVEYQEIPDHLINAFVAIEDERFWSHNGIDIKRIFGAFWANFRTGSMQGASTINQQLAKIIYLSPEQTYTRKIKDAYYGMQLDSQLSKEQILEAYLNTINLGSVAYSGSYSVQANGIQAAAELYFSKDLSELTHAEAALLAGIARNPPRYSPVSTLRNENVRETHVVYNDSDAEYTIVFNPETLPRMRLVLSSMRRLNYLTESEYQAALNQDISASINLNRLTNDEISSYFGDLVQRDVINELENVGYTRNEARQMVQSGGLTIHSTLNMRMQRILEQEFSKAENFPGTLRDSEGNYILDEEGNVQPQSAMVIIDANTGHIKALIGGRMSDGQKIFNRALSPRQPGSAMKPLAAYTAALDLGLTAGTVVDDIPTYLNIHAPNTPWPRNHYTSIGFYGLMTMREAMRVSSNVAAVRFAEMLGQYDERPPAKIMFDYMEQMGITSLVHANDPIISNGQAFHDENYSMVLGGMTKGVSPLEMTNAFAVFANQGIYTEPVTFTKVYDRRGNLILDKKPERSRVLSEQVAFVMTDLLRDAVSSGTGSRARIDQGNSQIPVAGKTGTTSDQKDAWFVGYTPYYTAGVWIGHDLPEKLSEGSRMAAELWKTVMVRVHEDHAPKSFEQPDGLVRVNICTKSGKLPTELCALDPRGSTVRSELFVQGTQPTDYCEVHVQADIHVPSGKLANEMTPPWEVETRIFTKRSEPYIPEEHNGIVPQDFSYELPLQEYDPLIDGSGSYFPFDPGNSWNWDPNDTPDNDASTNESPSSDSNYISKTLRVGPLSFEGTAQLSLYRVHDGRRTLLEVRTHQIDRDGDYWEVRIIGTPGSGSSQYEVEINGTVRYQQSVEF</sequence>
<feature type="compositionally biased region" description="Polar residues" evidence="16">
    <location>
        <begin position="860"/>
        <end position="872"/>
    </location>
</feature>
<keyword evidence="17" id="KW-0472">Membrane</keyword>
<feature type="region of interest" description="Disordered" evidence="16">
    <location>
        <begin position="844"/>
        <end position="872"/>
    </location>
</feature>
<keyword evidence="9" id="KW-0378">Hydrolase</keyword>
<comment type="subcellular location">
    <subcellularLocation>
        <location evidence="2">Cell membrane</location>
        <topology evidence="2">Single-pass type II membrane protein</topology>
    </subcellularLocation>
</comment>
<dbReference type="InterPro" id="IPR036950">
    <property type="entry name" value="PBP_transglycosylase"/>
</dbReference>
<evidence type="ECO:0000256" key="17">
    <source>
        <dbReference type="SAM" id="Phobius"/>
    </source>
</evidence>
<keyword evidence="8" id="KW-0808">Transferase</keyword>
<feature type="region of interest" description="Disordered" evidence="16">
    <location>
        <begin position="645"/>
        <end position="667"/>
    </location>
</feature>
<feature type="domain" description="Penicillin-binding protein transpeptidase" evidence="18">
    <location>
        <begin position="415"/>
        <end position="711"/>
    </location>
</feature>
<evidence type="ECO:0000256" key="4">
    <source>
        <dbReference type="ARBA" id="ARBA00018638"/>
    </source>
</evidence>
<dbReference type="InterPro" id="IPR001460">
    <property type="entry name" value="PCN-bd_Tpept"/>
</dbReference>
<dbReference type="PANTHER" id="PTHR32282:SF33">
    <property type="entry name" value="PEPTIDOGLYCAN GLYCOSYLTRANSFERASE"/>
    <property type="match status" value="1"/>
</dbReference>
<dbReference type="Proteomes" id="UP001407405">
    <property type="component" value="Unassembled WGS sequence"/>
</dbReference>
<evidence type="ECO:0000256" key="12">
    <source>
        <dbReference type="ARBA" id="ARBA00023268"/>
    </source>
</evidence>
<evidence type="ECO:0000256" key="5">
    <source>
        <dbReference type="ARBA" id="ARBA00022645"/>
    </source>
</evidence>
<gene>
    <name evidence="20" type="ORF">AAIG11_16475</name>
</gene>
<dbReference type="RefSeq" id="WP_343187365.1">
    <property type="nucleotide sequence ID" value="NZ_JBCITM010000027.1"/>
</dbReference>
<organism evidence="20 21">
    <name type="scientific">Anoxynatronum sibiricum</name>
    <dbReference type="NCBI Taxonomy" id="210623"/>
    <lineage>
        <taxon>Bacteria</taxon>
        <taxon>Bacillati</taxon>
        <taxon>Bacillota</taxon>
        <taxon>Clostridia</taxon>
        <taxon>Eubacteriales</taxon>
        <taxon>Clostridiaceae</taxon>
        <taxon>Anoxynatronum</taxon>
    </lineage>
</organism>
<evidence type="ECO:0000256" key="11">
    <source>
        <dbReference type="ARBA" id="ARBA00023251"/>
    </source>
</evidence>
<dbReference type="Gene3D" id="1.10.3810.10">
    <property type="entry name" value="Biosynthetic peptidoglycan transglycosylase-like"/>
    <property type="match status" value="1"/>
</dbReference>
<keyword evidence="21" id="KW-1185">Reference proteome</keyword>
<dbReference type="SUPFAM" id="SSF53955">
    <property type="entry name" value="Lysozyme-like"/>
    <property type="match status" value="1"/>
</dbReference>
<evidence type="ECO:0000256" key="1">
    <source>
        <dbReference type="ARBA" id="ARBA00002624"/>
    </source>
</evidence>
<evidence type="ECO:0000256" key="10">
    <source>
        <dbReference type="ARBA" id="ARBA00022968"/>
    </source>
</evidence>
<comment type="function">
    <text evidence="1">Cell wall formation. Synthesis of cross-linked peptidoglycan from the lipid intermediates. The enzyme has a penicillin-insensitive transglycosylase N-terminal domain (formation of linear glycan strands) and a penicillin-sensitive transpeptidase C-terminal domain (cross-linking of the peptide subunits).</text>
</comment>